<dbReference type="SUPFAM" id="SSF53335">
    <property type="entry name" value="S-adenosyl-L-methionine-dependent methyltransferases"/>
    <property type="match status" value="1"/>
</dbReference>
<protein>
    <recommendedName>
        <fullName evidence="3">S-adenosyl methyltransferase</fullName>
    </recommendedName>
</protein>
<organism evidence="1 2">
    <name type="scientific">Acrocarpospora corrugata</name>
    <dbReference type="NCBI Taxonomy" id="35763"/>
    <lineage>
        <taxon>Bacteria</taxon>
        <taxon>Bacillati</taxon>
        <taxon>Actinomycetota</taxon>
        <taxon>Actinomycetes</taxon>
        <taxon>Streptosporangiales</taxon>
        <taxon>Streptosporangiaceae</taxon>
        <taxon>Acrocarpospora</taxon>
    </lineage>
</organism>
<dbReference type="AlphaFoldDB" id="A0A5M3W8C0"/>
<name>A0A5M3W8C0_9ACTN</name>
<accession>A0A5M3W8C0</accession>
<reference evidence="1 2" key="1">
    <citation type="submission" date="2019-10" db="EMBL/GenBank/DDBJ databases">
        <title>Whole genome shotgun sequence of Acrocarpospora corrugata NBRC 13972.</title>
        <authorList>
            <person name="Ichikawa N."/>
            <person name="Kimura A."/>
            <person name="Kitahashi Y."/>
            <person name="Komaki H."/>
            <person name="Oguchi A."/>
        </authorList>
    </citation>
    <scope>NUCLEOTIDE SEQUENCE [LARGE SCALE GENOMIC DNA]</scope>
    <source>
        <strain evidence="1 2">NBRC 13972</strain>
    </source>
</reference>
<dbReference type="RefSeq" id="WP_155339591.1">
    <property type="nucleotide sequence ID" value="NZ_BAAABN010000068.1"/>
</dbReference>
<evidence type="ECO:0000313" key="1">
    <source>
        <dbReference type="EMBL" id="GES03433.1"/>
    </source>
</evidence>
<dbReference type="InterPro" id="IPR029063">
    <property type="entry name" value="SAM-dependent_MTases_sf"/>
</dbReference>
<evidence type="ECO:0008006" key="3">
    <source>
        <dbReference type="Google" id="ProtNLM"/>
    </source>
</evidence>
<comment type="caution">
    <text evidence="1">The sequence shown here is derived from an EMBL/GenBank/DDBJ whole genome shotgun (WGS) entry which is preliminary data.</text>
</comment>
<keyword evidence="2" id="KW-1185">Reference proteome</keyword>
<sequence length="310" mass="33792">MGEPRAIDAAVAAVLTEADPELLKRRGLVPGAVAYQAEVPNSARIYDRLLGGKDNFAADRDAANRLVQLIPDLPLHVQENRSFLHRVVTELAGLGVRQFIDIGSGLPTRDNTHEVLQRRMRAMVAGTGRPVEQTRVIYVDYDELACVHGRALVYGLDGVAMVHADLRTPEAIMEDETVRDLIDFGEPVAVLMIAVLHFITDQEDPASIIDRFRLMLPGGGYLAISHACGDEMKPDEREAAVAVYAKASAPITVRTKTEITGLFDGWELLEPGVCEVSQWRPQLEKILIGGNGAPRVERSGAAFIGAVAKR</sequence>
<proteinExistence type="predicted"/>
<dbReference type="PIRSF" id="PIRSF017393">
    <property type="entry name" value="MTase_SAV2177"/>
    <property type="match status" value="1"/>
</dbReference>
<evidence type="ECO:0000313" key="2">
    <source>
        <dbReference type="Proteomes" id="UP000334990"/>
    </source>
</evidence>
<dbReference type="Gene3D" id="3.40.50.150">
    <property type="entry name" value="Vaccinia Virus protein VP39"/>
    <property type="match status" value="1"/>
</dbReference>
<dbReference type="Pfam" id="PF04672">
    <property type="entry name" value="Methyltransf_19"/>
    <property type="match status" value="1"/>
</dbReference>
<dbReference type="Proteomes" id="UP000334990">
    <property type="component" value="Unassembled WGS sequence"/>
</dbReference>
<dbReference type="EMBL" id="BLAD01000068">
    <property type="protein sequence ID" value="GES03433.1"/>
    <property type="molecule type" value="Genomic_DNA"/>
</dbReference>
<dbReference type="InterPro" id="IPR006764">
    <property type="entry name" value="SAM_dep_MeTrfase_SAV2177_type"/>
</dbReference>
<gene>
    <name evidence="1" type="ORF">Acor_54990</name>
</gene>
<dbReference type="OrthoDB" id="3523771at2"/>